<dbReference type="GO" id="GO:0004860">
    <property type="term" value="F:protein kinase inhibitor activity"/>
    <property type="evidence" value="ECO:0007669"/>
    <property type="project" value="TreeGrafter"/>
</dbReference>
<dbReference type="InterPro" id="IPR009548">
    <property type="entry name" value="Prkrip1"/>
</dbReference>
<organism evidence="2 3">
    <name type="scientific">Rhizophlyctis rosea</name>
    <dbReference type="NCBI Taxonomy" id="64517"/>
    <lineage>
        <taxon>Eukaryota</taxon>
        <taxon>Fungi</taxon>
        <taxon>Fungi incertae sedis</taxon>
        <taxon>Chytridiomycota</taxon>
        <taxon>Chytridiomycota incertae sedis</taxon>
        <taxon>Chytridiomycetes</taxon>
        <taxon>Rhizophlyctidales</taxon>
        <taxon>Rhizophlyctidaceae</taxon>
        <taxon>Rhizophlyctis</taxon>
    </lineage>
</organism>
<dbReference type="PANTHER" id="PTHR13507">
    <property type="entry name" value="PRKR-INTERACTING PROTEIN 1"/>
    <property type="match status" value="1"/>
</dbReference>
<comment type="caution">
    <text evidence="2">The sequence shown here is derived from an EMBL/GenBank/DDBJ whole genome shotgun (WGS) entry which is preliminary data.</text>
</comment>
<accession>A0AAD5SNV7</accession>
<evidence type="ECO:0000256" key="1">
    <source>
        <dbReference type="SAM" id="MobiDB-lite"/>
    </source>
</evidence>
<evidence type="ECO:0000313" key="3">
    <source>
        <dbReference type="Proteomes" id="UP001212841"/>
    </source>
</evidence>
<dbReference type="Pfam" id="PF06658">
    <property type="entry name" value="DUF1168"/>
    <property type="match status" value="1"/>
</dbReference>
<dbReference type="EMBL" id="JADGJD010000095">
    <property type="protein sequence ID" value="KAJ3055109.1"/>
    <property type="molecule type" value="Genomic_DNA"/>
</dbReference>
<feature type="region of interest" description="Disordered" evidence="1">
    <location>
        <begin position="96"/>
        <end position="199"/>
    </location>
</feature>
<feature type="compositionally biased region" description="Low complexity" evidence="1">
    <location>
        <begin position="9"/>
        <end position="20"/>
    </location>
</feature>
<dbReference type="GO" id="GO:0003725">
    <property type="term" value="F:double-stranded RNA binding"/>
    <property type="evidence" value="ECO:0007669"/>
    <property type="project" value="InterPro"/>
</dbReference>
<dbReference type="GO" id="GO:0005730">
    <property type="term" value="C:nucleolus"/>
    <property type="evidence" value="ECO:0007669"/>
    <property type="project" value="TreeGrafter"/>
</dbReference>
<dbReference type="PANTHER" id="PTHR13507:SF0">
    <property type="entry name" value="PRKR-INTERACTING PROTEIN 1"/>
    <property type="match status" value="1"/>
</dbReference>
<sequence length="199" mass="22011">MSPTPPPTTTASSDSDTPQPTRKKLTDPYDIQKHQLDKLMTRIDKPIVLPSKPDTLKPKAPREFVRNVQGSSAGAGSGEFHVYRALRRKEYARQKVMDEEAKAEEEQRAFHEKLETLKAEDEARMAKKREKRKKRKGKGGGKDANKKAKTDGDKEGGGAAKSAEEEGDSSEDEEGGKKRVKMNVDEKKDARSVSEAGSS</sequence>
<keyword evidence="3" id="KW-1185">Reference proteome</keyword>
<name>A0AAD5SNV7_9FUNG</name>
<feature type="compositionally biased region" description="Basic residues" evidence="1">
    <location>
        <begin position="126"/>
        <end position="139"/>
    </location>
</feature>
<dbReference type="GO" id="GO:0019901">
    <property type="term" value="F:protein kinase binding"/>
    <property type="evidence" value="ECO:0007669"/>
    <property type="project" value="TreeGrafter"/>
</dbReference>
<feature type="region of interest" description="Disordered" evidence="1">
    <location>
        <begin position="1"/>
        <end position="30"/>
    </location>
</feature>
<evidence type="ECO:0000313" key="2">
    <source>
        <dbReference type="EMBL" id="KAJ3055109.1"/>
    </source>
</evidence>
<feature type="compositionally biased region" description="Acidic residues" evidence="1">
    <location>
        <begin position="165"/>
        <end position="174"/>
    </location>
</feature>
<evidence type="ECO:0008006" key="4">
    <source>
        <dbReference type="Google" id="ProtNLM"/>
    </source>
</evidence>
<feature type="compositionally biased region" description="Basic and acidic residues" evidence="1">
    <location>
        <begin position="182"/>
        <end position="192"/>
    </location>
</feature>
<proteinExistence type="predicted"/>
<reference evidence="2" key="1">
    <citation type="submission" date="2020-05" db="EMBL/GenBank/DDBJ databases">
        <title>Phylogenomic resolution of chytrid fungi.</title>
        <authorList>
            <person name="Stajich J.E."/>
            <person name="Amses K."/>
            <person name="Simmons R."/>
            <person name="Seto K."/>
            <person name="Myers J."/>
            <person name="Bonds A."/>
            <person name="Quandt C.A."/>
            <person name="Barry K."/>
            <person name="Liu P."/>
            <person name="Grigoriev I."/>
            <person name="Longcore J.E."/>
            <person name="James T.Y."/>
        </authorList>
    </citation>
    <scope>NUCLEOTIDE SEQUENCE</scope>
    <source>
        <strain evidence="2">JEL0318</strain>
    </source>
</reference>
<feature type="compositionally biased region" description="Basic and acidic residues" evidence="1">
    <location>
        <begin position="140"/>
        <end position="156"/>
    </location>
</feature>
<dbReference type="AlphaFoldDB" id="A0AAD5SNV7"/>
<feature type="compositionally biased region" description="Basic and acidic residues" evidence="1">
    <location>
        <begin position="96"/>
        <end position="125"/>
    </location>
</feature>
<protein>
    <recommendedName>
        <fullName evidence="4">DUF1168-domain-containing protein</fullName>
    </recommendedName>
</protein>
<gene>
    <name evidence="2" type="ORF">HK097_011484</name>
</gene>
<dbReference type="Proteomes" id="UP001212841">
    <property type="component" value="Unassembled WGS sequence"/>
</dbReference>